<dbReference type="RefSeq" id="WP_306990968.1">
    <property type="nucleotide sequence ID" value="NZ_JAUTBB010000001.1"/>
</dbReference>
<dbReference type="AlphaFoldDB" id="A0AAW8G7R2"/>
<accession>A0AAW8G7R2</accession>
<dbReference type="Proteomes" id="UP001234354">
    <property type="component" value="Unassembled WGS sequence"/>
</dbReference>
<dbReference type="SUPFAM" id="SSF50800">
    <property type="entry name" value="PK beta-barrel domain-like"/>
    <property type="match status" value="1"/>
</dbReference>
<dbReference type="InterPro" id="IPR005302">
    <property type="entry name" value="MoCF_Sase_C"/>
</dbReference>
<name>A0AAW8G7R2_9GAMM</name>
<proteinExistence type="predicted"/>
<feature type="domain" description="MOSC" evidence="1">
    <location>
        <begin position="36"/>
        <end position="163"/>
    </location>
</feature>
<evidence type="ECO:0000259" key="1">
    <source>
        <dbReference type="PROSITE" id="PS51340"/>
    </source>
</evidence>
<gene>
    <name evidence="2" type="ORF">QE383_000645</name>
</gene>
<protein>
    <submittedName>
        <fullName evidence="2">MOSC domain-containing protein YiiM</fullName>
    </submittedName>
</protein>
<evidence type="ECO:0000313" key="2">
    <source>
        <dbReference type="EMBL" id="MDQ1118337.1"/>
    </source>
</evidence>
<dbReference type="InterPro" id="IPR052716">
    <property type="entry name" value="MOSC_domain"/>
</dbReference>
<dbReference type="Pfam" id="PF03473">
    <property type="entry name" value="MOSC"/>
    <property type="match status" value="1"/>
</dbReference>
<sequence>MPLNPDSPLARLMATLPRPGTVEWIGLRPARDVPMQAVTRVQASAGGGLEGDRYKGGSGKRGLTLIQAEHLPVIATLAGLDAVQAATLRRNVVVRGLPLIALKERRFRIGSVVLEGTEPCDPCSRMEDALGAGGYNAMRGHGGLCARIIEGGSFAVGDAVVPL</sequence>
<dbReference type="Gene3D" id="2.40.33.20">
    <property type="entry name" value="PK beta-barrel domain-like"/>
    <property type="match status" value="1"/>
</dbReference>
<organism evidence="2 3">
    <name type="scientific">Pseudoxanthomonas winnipegensis</name>
    <dbReference type="NCBI Taxonomy" id="2480810"/>
    <lineage>
        <taxon>Bacteria</taxon>
        <taxon>Pseudomonadati</taxon>
        <taxon>Pseudomonadota</taxon>
        <taxon>Gammaproteobacteria</taxon>
        <taxon>Lysobacterales</taxon>
        <taxon>Lysobacteraceae</taxon>
        <taxon>Pseudoxanthomonas</taxon>
    </lineage>
</organism>
<dbReference type="PROSITE" id="PS51340">
    <property type="entry name" value="MOSC"/>
    <property type="match status" value="1"/>
</dbReference>
<dbReference type="PANTHER" id="PTHR36930">
    <property type="entry name" value="METAL-SULFUR CLUSTER BIOSYNTHESIS PROTEINS YUAD-RELATED"/>
    <property type="match status" value="1"/>
</dbReference>
<dbReference type="InterPro" id="IPR011037">
    <property type="entry name" value="Pyrv_Knase-like_insert_dom_sf"/>
</dbReference>
<comment type="caution">
    <text evidence="2">The sequence shown here is derived from an EMBL/GenBank/DDBJ whole genome shotgun (WGS) entry which is preliminary data.</text>
</comment>
<dbReference type="PANTHER" id="PTHR36930:SF1">
    <property type="entry name" value="MOSC DOMAIN-CONTAINING PROTEIN"/>
    <property type="match status" value="1"/>
</dbReference>
<reference evidence="2" key="1">
    <citation type="submission" date="2023-07" db="EMBL/GenBank/DDBJ databases">
        <title>Functional and genomic diversity of the sorghum phyllosphere microbiome.</title>
        <authorList>
            <person name="Shade A."/>
        </authorList>
    </citation>
    <scope>NUCLEOTIDE SEQUENCE</scope>
    <source>
        <strain evidence="2">SORGH_AS_0908</strain>
    </source>
</reference>
<dbReference type="GO" id="GO:0030170">
    <property type="term" value="F:pyridoxal phosphate binding"/>
    <property type="evidence" value="ECO:0007669"/>
    <property type="project" value="InterPro"/>
</dbReference>
<evidence type="ECO:0000313" key="3">
    <source>
        <dbReference type="Proteomes" id="UP001234354"/>
    </source>
</evidence>
<dbReference type="GO" id="GO:0003824">
    <property type="term" value="F:catalytic activity"/>
    <property type="evidence" value="ECO:0007669"/>
    <property type="project" value="InterPro"/>
</dbReference>
<dbReference type="EMBL" id="JAUTBB010000001">
    <property type="protein sequence ID" value="MDQ1118337.1"/>
    <property type="molecule type" value="Genomic_DNA"/>
</dbReference>
<dbReference type="GO" id="GO:0030151">
    <property type="term" value="F:molybdenum ion binding"/>
    <property type="evidence" value="ECO:0007669"/>
    <property type="project" value="InterPro"/>
</dbReference>